<organism evidence="1 2">
    <name type="scientific">Caproiciproducens faecalis</name>
    <dbReference type="NCBI Taxonomy" id="2820301"/>
    <lineage>
        <taxon>Bacteria</taxon>
        <taxon>Bacillati</taxon>
        <taxon>Bacillota</taxon>
        <taxon>Clostridia</taxon>
        <taxon>Eubacteriales</taxon>
        <taxon>Acutalibacteraceae</taxon>
        <taxon>Caproiciproducens</taxon>
    </lineage>
</organism>
<evidence type="ECO:0000313" key="1">
    <source>
        <dbReference type="EMBL" id="MBW7573200.1"/>
    </source>
</evidence>
<sequence length="281" mass="29908">MQAEVVLTPTESKRLISEAVFHLPEVQDALKNGMVAIHPSSSTIFLYEMIMGKMPQGLWVCGVIGKKGLCGSNEAVKMIQSRGPGAHDPLQASKETWFFKKGILQESLPLGEILEQLTEKDVYIKGVNALDPFGKVGVLFGNPAGGGGTIGKVMAAQRKKGFHVILPIGMEKLIPVTIEKASHAAGFKRVERAMGVPSGLVPVSGEKMDECDALSRLFGVKATPIAAGGLAGAEGSVVLAFEGEDEQVNQAFEMLKSIKGVQLPVLSLPESTDAYYPTFSL</sequence>
<name>A0ABS7DQV5_9FIRM</name>
<protein>
    <submittedName>
        <fullName evidence="1">Uncharacterized protein</fullName>
    </submittedName>
</protein>
<proteinExistence type="predicted"/>
<keyword evidence="2" id="KW-1185">Reference proteome</keyword>
<gene>
    <name evidence="1" type="ORF">J5W02_10290</name>
</gene>
<comment type="caution">
    <text evidence="1">The sequence shown here is derived from an EMBL/GenBank/DDBJ whole genome shotgun (WGS) entry which is preliminary data.</text>
</comment>
<accession>A0ABS7DQV5</accession>
<dbReference type="EMBL" id="JAGFNZ010000003">
    <property type="protein sequence ID" value="MBW7573200.1"/>
    <property type="molecule type" value="Genomic_DNA"/>
</dbReference>
<dbReference type="Proteomes" id="UP000719942">
    <property type="component" value="Unassembled WGS sequence"/>
</dbReference>
<dbReference type="RefSeq" id="WP_219965590.1">
    <property type="nucleotide sequence ID" value="NZ_JAGFNZ010000003.1"/>
</dbReference>
<evidence type="ECO:0000313" key="2">
    <source>
        <dbReference type="Proteomes" id="UP000719942"/>
    </source>
</evidence>
<reference evidence="1 2" key="1">
    <citation type="submission" date="2021-03" db="EMBL/GenBank/DDBJ databases">
        <title>Caproiciproducens sp. nov. isolated from feces of cow.</title>
        <authorList>
            <person name="Choi J.-Y."/>
        </authorList>
    </citation>
    <scope>NUCLEOTIDE SEQUENCE [LARGE SCALE GENOMIC DNA]</scope>
    <source>
        <strain evidence="1 2">AGMB10547</strain>
    </source>
</reference>